<evidence type="ECO:0000313" key="2">
    <source>
        <dbReference type="Proteomes" id="UP000053048"/>
    </source>
</evidence>
<evidence type="ECO:0008006" key="3">
    <source>
        <dbReference type="Google" id="ProtNLM"/>
    </source>
</evidence>
<dbReference type="EMBL" id="LKEJ01000189">
    <property type="protein sequence ID" value="KTB55152.1"/>
    <property type="molecule type" value="Genomic_DNA"/>
</dbReference>
<reference evidence="1 2" key="1">
    <citation type="submission" date="2015-09" db="EMBL/GenBank/DDBJ databases">
        <title>Genome sequence of ICMP 13104.</title>
        <authorList>
            <person name="Visnovsky S."/>
            <person name="Lu A."/>
            <person name="Panda P."/>
            <person name="Pitman A."/>
        </authorList>
    </citation>
    <scope>NUCLEOTIDE SEQUENCE [LARGE SCALE GENOMIC DNA]</scope>
    <source>
        <strain evidence="1 2">ICMP 13104</strain>
    </source>
</reference>
<gene>
    <name evidence="1" type="ORF">AO067_10440</name>
</gene>
<sequence>MGTITQRKNKKGGIKYTAQIRLKRAGKIVYQEAQSFDRNQIAQAWLKRRETSSTIPKCSSTSISETQPSLSRFNALMKLTLGFLCRTSHEAAYS</sequence>
<organism evidence="1 2">
    <name type="scientific">Pseudomonas viridiflava ICMP 13104</name>
    <dbReference type="NCBI Taxonomy" id="1198305"/>
    <lineage>
        <taxon>Bacteria</taxon>
        <taxon>Pseudomonadati</taxon>
        <taxon>Pseudomonadota</taxon>
        <taxon>Gammaproteobacteria</taxon>
        <taxon>Pseudomonadales</taxon>
        <taxon>Pseudomonadaceae</taxon>
        <taxon>Pseudomonas</taxon>
    </lineage>
</organism>
<evidence type="ECO:0000313" key="1">
    <source>
        <dbReference type="EMBL" id="KTB55152.1"/>
    </source>
</evidence>
<comment type="caution">
    <text evidence="1">The sequence shown here is derived from an EMBL/GenBank/DDBJ whole genome shotgun (WGS) entry which is preliminary data.</text>
</comment>
<dbReference type="AlphaFoldDB" id="A0A0W0H2Y7"/>
<dbReference type="Proteomes" id="UP000053048">
    <property type="component" value="Unassembled WGS sequence"/>
</dbReference>
<name>A0A0W0H2Y7_PSEVI</name>
<protein>
    <recommendedName>
        <fullName evidence="3">Integrase</fullName>
    </recommendedName>
</protein>
<accession>A0A0W0H2Y7</accession>
<proteinExistence type="predicted"/>
<keyword evidence="2" id="KW-1185">Reference proteome</keyword>